<dbReference type="EMBL" id="LNIX01000017">
    <property type="protein sequence ID" value="OXA45632.1"/>
    <property type="molecule type" value="Genomic_DNA"/>
</dbReference>
<sequence>MRPLFPVVRPRSSRSVGFSPSAQEKDVRKCLFTFALVVAADTHLSSSPFLSPCCFLLFRRQVEWLPLDRQVKQHLGRLFVFQGELGSLAAFPTLQVTPTSTPMSTRYWSHNAKKKKKLGQSIPPN</sequence>
<proteinExistence type="predicted"/>
<organism evidence="1 2">
    <name type="scientific">Folsomia candida</name>
    <name type="common">Springtail</name>
    <dbReference type="NCBI Taxonomy" id="158441"/>
    <lineage>
        <taxon>Eukaryota</taxon>
        <taxon>Metazoa</taxon>
        <taxon>Ecdysozoa</taxon>
        <taxon>Arthropoda</taxon>
        <taxon>Hexapoda</taxon>
        <taxon>Collembola</taxon>
        <taxon>Entomobryomorpha</taxon>
        <taxon>Isotomoidea</taxon>
        <taxon>Isotomidae</taxon>
        <taxon>Proisotominae</taxon>
        <taxon>Folsomia</taxon>
    </lineage>
</organism>
<evidence type="ECO:0000313" key="2">
    <source>
        <dbReference type="Proteomes" id="UP000198287"/>
    </source>
</evidence>
<dbReference type="AlphaFoldDB" id="A0A226DJB8"/>
<protein>
    <submittedName>
        <fullName evidence="1">Uncharacterized protein</fullName>
    </submittedName>
</protein>
<keyword evidence="2" id="KW-1185">Reference proteome</keyword>
<accession>A0A226DJB8</accession>
<gene>
    <name evidence="1" type="ORF">Fcan01_19489</name>
</gene>
<reference evidence="1 2" key="1">
    <citation type="submission" date="2015-12" db="EMBL/GenBank/DDBJ databases">
        <title>The genome of Folsomia candida.</title>
        <authorList>
            <person name="Faddeeva A."/>
            <person name="Derks M.F."/>
            <person name="Anvar Y."/>
            <person name="Smit S."/>
            <person name="Van Straalen N."/>
            <person name="Roelofs D."/>
        </authorList>
    </citation>
    <scope>NUCLEOTIDE SEQUENCE [LARGE SCALE GENOMIC DNA]</scope>
    <source>
        <strain evidence="1 2">VU population</strain>
        <tissue evidence="1">Whole body</tissue>
    </source>
</reference>
<comment type="caution">
    <text evidence="1">The sequence shown here is derived from an EMBL/GenBank/DDBJ whole genome shotgun (WGS) entry which is preliminary data.</text>
</comment>
<evidence type="ECO:0000313" key="1">
    <source>
        <dbReference type="EMBL" id="OXA45632.1"/>
    </source>
</evidence>
<dbReference type="Proteomes" id="UP000198287">
    <property type="component" value="Unassembled WGS sequence"/>
</dbReference>
<name>A0A226DJB8_FOLCA</name>